<keyword evidence="8" id="KW-0969">Cilium</keyword>
<feature type="transmembrane region" description="Helical" evidence="7">
    <location>
        <begin position="46"/>
        <end position="65"/>
    </location>
</feature>
<dbReference type="PROSITE" id="PS00994">
    <property type="entry name" value="FHIPEP"/>
    <property type="match status" value="1"/>
</dbReference>
<dbReference type="InterPro" id="IPR001712">
    <property type="entry name" value="T3SS_FHIPEP"/>
</dbReference>
<dbReference type="GO" id="GO:0044780">
    <property type="term" value="P:bacterial-type flagellum assembly"/>
    <property type="evidence" value="ECO:0007669"/>
    <property type="project" value="TreeGrafter"/>
</dbReference>
<feature type="transmembrane region" description="Helical" evidence="7">
    <location>
        <begin position="251"/>
        <end position="269"/>
    </location>
</feature>
<protein>
    <submittedName>
        <fullName evidence="8">Flagellar biosynthesis protein FlhA</fullName>
    </submittedName>
</protein>
<dbReference type="EMBL" id="LR025085">
    <property type="protein sequence ID" value="VAX76475.1"/>
    <property type="molecule type" value="Genomic_DNA"/>
</dbReference>
<keyword evidence="5 7" id="KW-1133">Transmembrane helix</keyword>
<dbReference type="RefSeq" id="WP_420021826.1">
    <property type="nucleotide sequence ID" value="NZ_LR025085.1"/>
</dbReference>
<accession>A0A3B1E0G5</accession>
<evidence type="ECO:0000256" key="6">
    <source>
        <dbReference type="ARBA" id="ARBA00023136"/>
    </source>
</evidence>
<reference evidence="9" key="1">
    <citation type="submission" date="2018-09" db="EMBL/GenBank/DDBJ databases">
        <authorList>
            <person name="Manzano-Marin A."/>
            <person name="Manzano-Marin A."/>
        </authorList>
    </citation>
    <scope>NUCLEOTIDE SEQUENCE [LARGE SCALE GENOMIC DNA]</scope>
    <source>
        <strain evidence="9">BuCistrobi</strain>
    </source>
</reference>
<evidence type="ECO:0000256" key="1">
    <source>
        <dbReference type="ARBA" id="ARBA00004651"/>
    </source>
</evidence>
<keyword evidence="8" id="KW-0966">Cell projection</keyword>
<feature type="transmembrane region" description="Helical" evidence="7">
    <location>
        <begin position="77"/>
        <end position="97"/>
    </location>
</feature>
<dbReference type="InterPro" id="IPR025505">
    <property type="entry name" value="FHIPEP_CS"/>
</dbReference>
<comment type="similarity">
    <text evidence="2">Belongs to the FHIPEP (flagella/HR/invasion proteins export pore) family.</text>
</comment>
<name>A0A3B1E0G5_9GAMM</name>
<feature type="transmembrane region" description="Helical" evidence="7">
    <location>
        <begin position="312"/>
        <end position="329"/>
    </location>
</feature>
<evidence type="ECO:0000256" key="3">
    <source>
        <dbReference type="ARBA" id="ARBA00022475"/>
    </source>
</evidence>
<dbReference type="Pfam" id="PF00771">
    <property type="entry name" value="FHIPEP"/>
    <property type="match status" value="1"/>
</dbReference>
<dbReference type="PANTHER" id="PTHR30161:SF1">
    <property type="entry name" value="FLAGELLAR BIOSYNTHESIS PROTEIN FLHA-RELATED"/>
    <property type="match status" value="1"/>
</dbReference>
<keyword evidence="6 7" id="KW-0472">Membrane</keyword>
<dbReference type="PANTHER" id="PTHR30161">
    <property type="entry name" value="FLAGELLAR EXPORT PROTEIN, MEMBRANE FLHA SUBUNIT-RELATED"/>
    <property type="match status" value="1"/>
</dbReference>
<evidence type="ECO:0000313" key="8">
    <source>
        <dbReference type="EMBL" id="VAX76475.1"/>
    </source>
</evidence>
<organism evidence="8 9">
    <name type="scientific">Buchnera aphidicola</name>
    <name type="common">Cinara strobi</name>
    <dbReference type="NCBI Taxonomy" id="1921549"/>
    <lineage>
        <taxon>Bacteria</taxon>
        <taxon>Pseudomonadati</taxon>
        <taxon>Pseudomonadota</taxon>
        <taxon>Gammaproteobacteria</taxon>
        <taxon>Enterobacterales</taxon>
        <taxon>Erwiniaceae</taxon>
        <taxon>Buchnera</taxon>
    </lineage>
</organism>
<dbReference type="InterPro" id="IPR042193">
    <property type="entry name" value="FHIPEP_3"/>
</dbReference>
<dbReference type="GO" id="GO:0009306">
    <property type="term" value="P:protein secretion"/>
    <property type="evidence" value="ECO:0007669"/>
    <property type="project" value="InterPro"/>
</dbReference>
<gene>
    <name evidence="8" type="primary">flhA</name>
    <name evidence="8" type="ORF">BUCINSTRO3249_0159</name>
</gene>
<dbReference type="AlphaFoldDB" id="A0A3B1E0G5"/>
<dbReference type="Gene3D" id="3.40.30.60">
    <property type="entry name" value="FHIPEP family, domain 1"/>
    <property type="match status" value="1"/>
</dbReference>
<dbReference type="GO" id="GO:0005886">
    <property type="term" value="C:plasma membrane"/>
    <property type="evidence" value="ECO:0007669"/>
    <property type="project" value="UniProtKB-SubCell"/>
</dbReference>
<dbReference type="InterPro" id="IPR042196">
    <property type="entry name" value="FHIPEP_4"/>
</dbReference>
<evidence type="ECO:0000313" key="9">
    <source>
        <dbReference type="Proteomes" id="UP000271849"/>
    </source>
</evidence>
<evidence type="ECO:0000256" key="5">
    <source>
        <dbReference type="ARBA" id="ARBA00022989"/>
    </source>
</evidence>
<sequence length="697" mass="79191">MENIFFLLRFFKKINANTWYFLSVPLLILMILILLILPLPTFILDVFFIFNIVTSIIILIVSMFLKKNLDFSSFPAVLLFSTLLRLSLNIASTRIILLNGHTGSFSAGRVIESFGFFLIKGNFFIGFIIFCILIIINFLVITKGSGRIAEVSARFILDALPGKQMAIDADLNAGIISEKEATRRRINVHREADFYGSMDGASKFVRGDAIAGIIIMTINIIGGFVIGMLQHGMSFSEAIKTYGALTIGDGLVAQIPSLMISIASGVILTQTSSDKNNISGEIVNQIFNNYQVIFSSGIIFFIFGVIPGMPNFIFLFFSVILFILSGYLYKRDFINKLSNSMVYIEEKKLSNFSWNDIHFEYLSTLELSPVFLKSMYQDKHSYLLKNLYILRKDISQDFGFLISKIHITYNPELKNGQYRFLIKGVELGSGDIFLDKILVLGNQQTFIKITGIKVIEPFFCSEAFWIDEDIKEKVIKKKLTIINSSSIIIAHVNNIIRNRLFELFGFQETQQLLERVSQSFPKLVDYLIPNIISLTTLQMVLQNLLKDGIPIKDIRTILETLIKHGNSFKDNIDQLTSITRMELKDFITQKFFLKNKHIYAIGLSSKIESILLKLVSDKDNQLEPIFSEKLIEQTKKTILLQEKDNLPLVLVTHPQLRILLSKLFSKSISNLTVLSFLEISEDCVIKITYFVGMNLDS</sequence>
<keyword evidence="8" id="KW-0282">Flagellum</keyword>
<evidence type="ECO:0000256" key="4">
    <source>
        <dbReference type="ARBA" id="ARBA00022692"/>
    </source>
</evidence>
<dbReference type="InterPro" id="IPR042194">
    <property type="entry name" value="FHIPEP_1"/>
</dbReference>
<dbReference type="Proteomes" id="UP000271849">
    <property type="component" value="Chromosome"/>
</dbReference>
<comment type="subcellular location">
    <subcellularLocation>
        <location evidence="1">Cell membrane</location>
        <topology evidence="1">Multi-pass membrane protein</topology>
    </subcellularLocation>
</comment>
<feature type="transmembrane region" description="Helical" evidence="7">
    <location>
        <begin position="209"/>
        <end position="231"/>
    </location>
</feature>
<feature type="transmembrane region" description="Helical" evidence="7">
    <location>
        <begin position="117"/>
        <end position="140"/>
    </location>
</feature>
<keyword evidence="4 7" id="KW-0812">Transmembrane</keyword>
<dbReference type="PIRSF" id="PIRSF005419">
    <property type="entry name" value="FlhA"/>
    <property type="match status" value="1"/>
</dbReference>
<feature type="transmembrane region" description="Helical" evidence="7">
    <location>
        <begin position="290"/>
        <end position="306"/>
    </location>
</feature>
<proteinExistence type="inferred from homology"/>
<keyword evidence="3" id="KW-1003">Cell membrane</keyword>
<evidence type="ECO:0000256" key="2">
    <source>
        <dbReference type="ARBA" id="ARBA00008835"/>
    </source>
</evidence>
<dbReference type="PRINTS" id="PR00949">
    <property type="entry name" value="TYPE3IMAPROT"/>
</dbReference>
<evidence type="ECO:0000256" key="7">
    <source>
        <dbReference type="SAM" id="Phobius"/>
    </source>
</evidence>
<feature type="transmembrane region" description="Helical" evidence="7">
    <location>
        <begin position="20"/>
        <end position="40"/>
    </location>
</feature>
<dbReference type="Gene3D" id="3.40.50.12790">
    <property type="entry name" value="FHIPEP family, domain 4"/>
    <property type="match status" value="1"/>
</dbReference>
<dbReference type="Gene3D" id="1.10.8.540">
    <property type="entry name" value="FHIPEP family, domain 3"/>
    <property type="match status" value="1"/>
</dbReference>
<dbReference type="STRING" id="1921549.GCA_900128825_00158"/>